<accession>A0A4Q4T0K2</accession>
<dbReference type="EMBL" id="QJNU01000512">
    <property type="protein sequence ID" value="RYO96425.1"/>
    <property type="molecule type" value="Genomic_DNA"/>
</dbReference>
<proteinExistence type="predicted"/>
<sequence>MLRPVHLLNPGRFGVDAAGAVRRPPPFLLLRYQIIVPSLAATAAAAAAIPFTRFRPLPYGFTQPYSLLQLRLGQEYARYAPDPVADTAFFRRVSSLNKETEGAGIGEAVTGADAIPDATGEGHDAVENTGLGKGVWDADVKSPLPKVEGTAGNRPTTVEDTNTEKPTETAGPGLTEHGQKGRGRTAR</sequence>
<name>A0A4Q4T0K2_9PEZI</name>
<dbReference type="OrthoDB" id="10672046at2759"/>
<dbReference type="Proteomes" id="UP000293360">
    <property type="component" value="Unassembled WGS sequence"/>
</dbReference>
<evidence type="ECO:0000313" key="2">
    <source>
        <dbReference type="EMBL" id="RYO96425.1"/>
    </source>
</evidence>
<evidence type="ECO:0000256" key="1">
    <source>
        <dbReference type="SAM" id="MobiDB-lite"/>
    </source>
</evidence>
<keyword evidence="3" id="KW-1185">Reference proteome</keyword>
<feature type="region of interest" description="Disordered" evidence="1">
    <location>
        <begin position="113"/>
        <end position="187"/>
    </location>
</feature>
<protein>
    <submittedName>
        <fullName evidence="2">Uncharacterized protein</fullName>
    </submittedName>
</protein>
<comment type="caution">
    <text evidence="2">The sequence shown here is derived from an EMBL/GenBank/DDBJ whole genome shotgun (WGS) entry which is preliminary data.</text>
</comment>
<dbReference type="AlphaFoldDB" id="A0A4Q4T0K2"/>
<organism evidence="2 3">
    <name type="scientific">Monosporascus ibericus</name>
    <dbReference type="NCBI Taxonomy" id="155417"/>
    <lineage>
        <taxon>Eukaryota</taxon>
        <taxon>Fungi</taxon>
        <taxon>Dikarya</taxon>
        <taxon>Ascomycota</taxon>
        <taxon>Pezizomycotina</taxon>
        <taxon>Sordariomycetes</taxon>
        <taxon>Xylariomycetidae</taxon>
        <taxon>Xylariales</taxon>
        <taxon>Xylariales incertae sedis</taxon>
        <taxon>Monosporascus</taxon>
    </lineage>
</organism>
<gene>
    <name evidence="2" type="ORF">DL764_007463</name>
</gene>
<evidence type="ECO:0000313" key="3">
    <source>
        <dbReference type="Proteomes" id="UP000293360"/>
    </source>
</evidence>
<reference evidence="2 3" key="1">
    <citation type="submission" date="2018-06" db="EMBL/GenBank/DDBJ databases">
        <title>Complete Genomes of Monosporascus.</title>
        <authorList>
            <person name="Robinson A.J."/>
            <person name="Natvig D.O."/>
        </authorList>
    </citation>
    <scope>NUCLEOTIDE SEQUENCE [LARGE SCALE GENOMIC DNA]</scope>
    <source>
        <strain evidence="2 3">CBS 110550</strain>
    </source>
</reference>